<feature type="domain" description="Large ribosomal subunit protein uL6 alpha-beta" evidence="9">
    <location>
        <begin position="11"/>
        <end position="82"/>
    </location>
</feature>
<protein>
    <recommendedName>
        <fullName evidence="6">Large ribosomal subunit protein uL6</fullName>
    </recommendedName>
</protein>
<evidence type="ECO:0000259" key="9">
    <source>
        <dbReference type="Pfam" id="PF00347"/>
    </source>
</evidence>
<comment type="similarity">
    <text evidence="1 6 7">Belongs to the universal ribosomal protein uL6 family.</text>
</comment>
<gene>
    <name evidence="6" type="primary">rplF</name>
    <name evidence="10" type="ORF">A2427_04300</name>
</gene>
<dbReference type="InterPro" id="IPR036789">
    <property type="entry name" value="Ribosomal_uL6-like_a/b-dom_sf"/>
</dbReference>
<dbReference type="HAMAP" id="MF_01365_B">
    <property type="entry name" value="Ribosomal_uL6_B"/>
    <property type="match status" value="1"/>
</dbReference>
<sequence>MSRIGKKPIQIPQGVEAKIESNRVFVKGPKGELNMEFCPEVKVEQKEGSVIVSPALENKKTKAIWGLTRTLISNMIEGTTKGFEKKLEIQGVGYKANVEGKDLVLIVGFSHPVKMEKPEGIEFKVEKNIITVSGIDKSLVGQTAAKIREVRKPEPYKGKGIRYVGEFVRKKVGKKAAGAEG</sequence>
<organism evidence="10 11">
    <name type="scientific">Candidatus Nealsonbacteria bacterium RIFOXYC1_FULL_40_7</name>
    <dbReference type="NCBI Taxonomy" id="1801678"/>
    <lineage>
        <taxon>Bacteria</taxon>
        <taxon>Candidatus Nealsoniibacteriota</taxon>
    </lineage>
</organism>
<dbReference type="PANTHER" id="PTHR11655">
    <property type="entry name" value="60S/50S RIBOSOMAL PROTEIN L6/L9"/>
    <property type="match status" value="1"/>
</dbReference>
<dbReference type="FunFam" id="3.90.930.12:FF:000001">
    <property type="entry name" value="50S ribosomal protein L6"/>
    <property type="match status" value="1"/>
</dbReference>
<keyword evidence="3 6" id="KW-0694">RNA-binding</keyword>
<reference evidence="10 11" key="1">
    <citation type="journal article" date="2016" name="Nat. Commun.">
        <title>Thousands of microbial genomes shed light on interconnected biogeochemical processes in an aquifer system.</title>
        <authorList>
            <person name="Anantharaman K."/>
            <person name="Brown C.T."/>
            <person name="Hug L.A."/>
            <person name="Sharon I."/>
            <person name="Castelle C.J."/>
            <person name="Probst A.J."/>
            <person name="Thomas B.C."/>
            <person name="Singh A."/>
            <person name="Wilkins M.J."/>
            <person name="Karaoz U."/>
            <person name="Brodie E.L."/>
            <person name="Williams K.H."/>
            <person name="Hubbard S.S."/>
            <person name="Banfield J.F."/>
        </authorList>
    </citation>
    <scope>NUCLEOTIDE SEQUENCE [LARGE SCALE GENOMIC DNA]</scope>
</reference>
<dbReference type="EMBL" id="MHMN01000057">
    <property type="protein sequence ID" value="OGZ26669.1"/>
    <property type="molecule type" value="Genomic_DNA"/>
</dbReference>
<keyword evidence="5 6" id="KW-0687">Ribonucleoprotein</keyword>
<dbReference type="NCBIfam" id="TIGR03654">
    <property type="entry name" value="L6_bact"/>
    <property type="match status" value="1"/>
</dbReference>
<accession>A0A1G2ELL9</accession>
<evidence type="ECO:0000256" key="5">
    <source>
        <dbReference type="ARBA" id="ARBA00023274"/>
    </source>
</evidence>
<feature type="domain" description="Large ribosomal subunit protein uL6 alpha-beta" evidence="9">
    <location>
        <begin position="91"/>
        <end position="163"/>
    </location>
</feature>
<evidence type="ECO:0000256" key="6">
    <source>
        <dbReference type="HAMAP-Rule" id="MF_01365"/>
    </source>
</evidence>
<evidence type="ECO:0000313" key="11">
    <source>
        <dbReference type="Proteomes" id="UP000176326"/>
    </source>
</evidence>
<evidence type="ECO:0000313" key="10">
    <source>
        <dbReference type="EMBL" id="OGZ26669.1"/>
    </source>
</evidence>
<dbReference type="Pfam" id="PF00347">
    <property type="entry name" value="Ribosomal_L6"/>
    <property type="match status" value="2"/>
</dbReference>
<evidence type="ECO:0000256" key="1">
    <source>
        <dbReference type="ARBA" id="ARBA00009356"/>
    </source>
</evidence>
<comment type="function">
    <text evidence="6 8">This protein binds to the 23S rRNA, and is important in its secondary structure. It is located near the subunit interface in the base of the L7/L12 stalk, and near the tRNA binding site of the peptidyltransferase center.</text>
</comment>
<comment type="subunit">
    <text evidence="6">Part of the 50S ribosomal subunit.</text>
</comment>
<proteinExistence type="inferred from homology"/>
<dbReference type="GO" id="GO:0003735">
    <property type="term" value="F:structural constituent of ribosome"/>
    <property type="evidence" value="ECO:0007669"/>
    <property type="project" value="UniProtKB-UniRule"/>
</dbReference>
<comment type="caution">
    <text evidence="10">The sequence shown here is derived from an EMBL/GenBank/DDBJ whole genome shotgun (WGS) entry which is preliminary data.</text>
</comment>
<dbReference type="FunFam" id="3.90.930.12:FF:000002">
    <property type="entry name" value="50S ribosomal protein L6"/>
    <property type="match status" value="1"/>
</dbReference>
<dbReference type="Gene3D" id="3.90.930.12">
    <property type="entry name" value="Ribosomal protein L6, alpha-beta domain"/>
    <property type="match status" value="2"/>
</dbReference>
<dbReference type="InterPro" id="IPR019906">
    <property type="entry name" value="Ribosomal_uL6_bac-type"/>
</dbReference>
<dbReference type="GO" id="GO:0002181">
    <property type="term" value="P:cytoplasmic translation"/>
    <property type="evidence" value="ECO:0007669"/>
    <property type="project" value="TreeGrafter"/>
</dbReference>
<dbReference type="InterPro" id="IPR020040">
    <property type="entry name" value="Ribosomal_uL6_a/b-dom"/>
</dbReference>
<dbReference type="PIRSF" id="PIRSF002162">
    <property type="entry name" value="Ribosomal_L6"/>
    <property type="match status" value="1"/>
</dbReference>
<evidence type="ECO:0000256" key="8">
    <source>
        <dbReference type="RuleBase" id="RU003870"/>
    </source>
</evidence>
<dbReference type="AlphaFoldDB" id="A0A1G2ELL9"/>
<evidence type="ECO:0000256" key="4">
    <source>
        <dbReference type="ARBA" id="ARBA00022980"/>
    </source>
</evidence>
<evidence type="ECO:0000256" key="2">
    <source>
        <dbReference type="ARBA" id="ARBA00022730"/>
    </source>
</evidence>
<dbReference type="PRINTS" id="PR00059">
    <property type="entry name" value="RIBOSOMALL6"/>
</dbReference>
<evidence type="ECO:0000256" key="7">
    <source>
        <dbReference type="RuleBase" id="RU003869"/>
    </source>
</evidence>
<dbReference type="InterPro" id="IPR000702">
    <property type="entry name" value="Ribosomal_uL6-like"/>
</dbReference>
<dbReference type="PANTHER" id="PTHR11655:SF14">
    <property type="entry name" value="LARGE RIBOSOMAL SUBUNIT PROTEIN UL6M"/>
    <property type="match status" value="1"/>
</dbReference>
<dbReference type="InterPro" id="IPR002358">
    <property type="entry name" value="Ribosomal_uL6_CS"/>
</dbReference>
<dbReference type="GO" id="GO:0019843">
    <property type="term" value="F:rRNA binding"/>
    <property type="evidence" value="ECO:0007669"/>
    <property type="project" value="UniProtKB-UniRule"/>
</dbReference>
<dbReference type="SUPFAM" id="SSF56053">
    <property type="entry name" value="Ribosomal protein L6"/>
    <property type="match status" value="2"/>
</dbReference>
<keyword evidence="4 6" id="KW-0689">Ribosomal protein</keyword>
<dbReference type="Proteomes" id="UP000176326">
    <property type="component" value="Unassembled WGS sequence"/>
</dbReference>
<name>A0A1G2ELL9_9BACT</name>
<dbReference type="PROSITE" id="PS00525">
    <property type="entry name" value="RIBOSOMAL_L6_1"/>
    <property type="match status" value="1"/>
</dbReference>
<evidence type="ECO:0000256" key="3">
    <source>
        <dbReference type="ARBA" id="ARBA00022884"/>
    </source>
</evidence>
<dbReference type="GO" id="GO:0022625">
    <property type="term" value="C:cytosolic large ribosomal subunit"/>
    <property type="evidence" value="ECO:0007669"/>
    <property type="project" value="UniProtKB-UniRule"/>
</dbReference>
<keyword evidence="2 6" id="KW-0699">rRNA-binding</keyword>